<dbReference type="InterPro" id="IPR038770">
    <property type="entry name" value="Na+/solute_symporter_sf"/>
</dbReference>
<evidence type="ECO:0000313" key="9">
    <source>
        <dbReference type="EMBL" id="MFC7435433.1"/>
    </source>
</evidence>
<name>A0ABW2RBJ3_9BURK</name>
<dbReference type="Proteomes" id="UP001596495">
    <property type="component" value="Unassembled WGS sequence"/>
</dbReference>
<dbReference type="RefSeq" id="WP_382258112.1">
    <property type="nucleotide sequence ID" value="NZ_JBHTBX010000008.1"/>
</dbReference>
<comment type="subcellular location">
    <subcellularLocation>
        <location evidence="1">Cell membrane</location>
        <topology evidence="1">Multi-pass membrane protein</topology>
    </subcellularLocation>
</comment>
<evidence type="ECO:0000256" key="3">
    <source>
        <dbReference type="ARBA" id="ARBA00022448"/>
    </source>
</evidence>
<comment type="similarity">
    <text evidence="2">Belongs to the arsenical resistance-3 (ACR3) (TC 2.A.59) family.</text>
</comment>
<keyword evidence="7 8" id="KW-0472">Membrane</keyword>
<feature type="transmembrane region" description="Helical" evidence="8">
    <location>
        <begin position="291"/>
        <end position="310"/>
    </location>
</feature>
<protein>
    <submittedName>
        <fullName evidence="9">Arsenic resistance protein</fullName>
    </submittedName>
</protein>
<reference evidence="10" key="1">
    <citation type="journal article" date="2019" name="Int. J. Syst. Evol. Microbiol.">
        <title>The Global Catalogue of Microorganisms (GCM) 10K type strain sequencing project: providing services to taxonomists for standard genome sequencing and annotation.</title>
        <authorList>
            <consortium name="The Broad Institute Genomics Platform"/>
            <consortium name="The Broad Institute Genome Sequencing Center for Infectious Disease"/>
            <person name="Wu L."/>
            <person name="Ma J."/>
        </authorList>
    </citation>
    <scope>NUCLEOTIDE SEQUENCE [LARGE SCALE GENOMIC DNA]</scope>
    <source>
        <strain evidence="10">CCUG 54518</strain>
    </source>
</reference>
<dbReference type="InterPro" id="IPR004706">
    <property type="entry name" value="Arsenical-R_Acr3"/>
</dbReference>
<comment type="caution">
    <text evidence="9">The sequence shown here is derived from an EMBL/GenBank/DDBJ whole genome shotgun (WGS) entry which is preliminary data.</text>
</comment>
<accession>A0ABW2RBJ3</accession>
<keyword evidence="10" id="KW-1185">Reference proteome</keyword>
<evidence type="ECO:0000256" key="2">
    <source>
        <dbReference type="ARBA" id="ARBA00010110"/>
    </source>
</evidence>
<feature type="transmembrane region" description="Helical" evidence="8">
    <location>
        <begin position="73"/>
        <end position="92"/>
    </location>
</feature>
<dbReference type="PANTHER" id="PTHR43057:SF1">
    <property type="entry name" value="ARSENICAL-RESISTANCE PROTEIN 3"/>
    <property type="match status" value="1"/>
</dbReference>
<dbReference type="Gene3D" id="1.20.1530.20">
    <property type="match status" value="1"/>
</dbReference>
<keyword evidence="3" id="KW-0813">Transport</keyword>
<gene>
    <name evidence="9" type="ORF">ACFQNJ_13045</name>
</gene>
<keyword evidence="4" id="KW-1003">Cell membrane</keyword>
<dbReference type="InterPro" id="IPR002657">
    <property type="entry name" value="BilAc:Na_symport/Acr3"/>
</dbReference>
<evidence type="ECO:0000256" key="6">
    <source>
        <dbReference type="ARBA" id="ARBA00022989"/>
    </source>
</evidence>
<evidence type="ECO:0000256" key="1">
    <source>
        <dbReference type="ARBA" id="ARBA00004651"/>
    </source>
</evidence>
<evidence type="ECO:0000256" key="4">
    <source>
        <dbReference type="ARBA" id="ARBA00022475"/>
    </source>
</evidence>
<evidence type="ECO:0000256" key="8">
    <source>
        <dbReference type="SAM" id="Phobius"/>
    </source>
</evidence>
<keyword evidence="6 8" id="KW-1133">Transmembrane helix</keyword>
<organism evidence="9 10">
    <name type="scientific">Hydrogenophaga bisanensis</name>
    <dbReference type="NCBI Taxonomy" id="439611"/>
    <lineage>
        <taxon>Bacteria</taxon>
        <taxon>Pseudomonadati</taxon>
        <taxon>Pseudomonadota</taxon>
        <taxon>Betaproteobacteria</taxon>
        <taxon>Burkholderiales</taxon>
        <taxon>Comamonadaceae</taxon>
        <taxon>Hydrogenophaga</taxon>
    </lineage>
</organism>
<feature type="transmembrane region" description="Helical" evidence="8">
    <location>
        <begin position="263"/>
        <end position="285"/>
    </location>
</feature>
<proteinExistence type="inferred from homology"/>
<sequence length="332" mass="35414">MWTVLNWLQKNLVWSIPLAMLAGLGFGQLTDPAFLRNAILPLTFLMVYPMMVTMNVRDLLKPGSGRLHGVTQGINFILMPAIGYGVGLLFFADQPMVRLALLLTSLLPTSGMTISWTGFAKGNVPAAVKMTVVGLIAGSLLAPVYLKALLGAVVEIPVLQVFLQIALIVFLPLALGTITQRWLVGRHGEARFNQQIKPKFPPFSTLGVLGIVFVSMALKSQDIFANPALLPGLLLPLVLVYALNFAISTVVGKALFPRGDAIALVYGTVMRNLSIALAIAMGVFGTQGADAALLIALAYIVQVQAAAWYVKLTDRLFGPPPATAKPGPAKAT</sequence>
<feature type="transmembrane region" description="Helical" evidence="8">
    <location>
        <begin position="98"/>
        <end position="119"/>
    </location>
</feature>
<evidence type="ECO:0000256" key="7">
    <source>
        <dbReference type="ARBA" id="ARBA00023136"/>
    </source>
</evidence>
<feature type="transmembrane region" description="Helical" evidence="8">
    <location>
        <begin position="200"/>
        <end position="218"/>
    </location>
</feature>
<feature type="transmembrane region" description="Helical" evidence="8">
    <location>
        <begin position="158"/>
        <end position="179"/>
    </location>
</feature>
<feature type="transmembrane region" description="Helical" evidence="8">
    <location>
        <begin position="230"/>
        <end position="251"/>
    </location>
</feature>
<evidence type="ECO:0000313" key="10">
    <source>
        <dbReference type="Proteomes" id="UP001596495"/>
    </source>
</evidence>
<dbReference type="PANTHER" id="PTHR43057">
    <property type="entry name" value="ARSENITE EFFLUX TRANSPORTER"/>
    <property type="match status" value="1"/>
</dbReference>
<evidence type="ECO:0000256" key="5">
    <source>
        <dbReference type="ARBA" id="ARBA00022692"/>
    </source>
</evidence>
<feature type="transmembrane region" description="Helical" evidence="8">
    <location>
        <begin position="126"/>
        <end position="146"/>
    </location>
</feature>
<dbReference type="EMBL" id="JBHTBX010000008">
    <property type="protein sequence ID" value="MFC7435433.1"/>
    <property type="molecule type" value="Genomic_DNA"/>
</dbReference>
<keyword evidence="5 8" id="KW-0812">Transmembrane</keyword>
<dbReference type="Pfam" id="PF01758">
    <property type="entry name" value="SBF"/>
    <property type="match status" value="1"/>
</dbReference>
<feature type="transmembrane region" description="Helical" evidence="8">
    <location>
        <begin position="35"/>
        <end position="52"/>
    </location>
</feature>
<feature type="transmembrane region" description="Helical" evidence="8">
    <location>
        <begin position="12"/>
        <end position="29"/>
    </location>
</feature>